<dbReference type="Gene3D" id="1.10.287.70">
    <property type="match status" value="1"/>
</dbReference>
<keyword evidence="6" id="KW-1185">Reference proteome</keyword>
<keyword evidence="5" id="KW-0813">Transport</keyword>
<dbReference type="OrthoDB" id="73653at2759"/>
<dbReference type="GO" id="GO:0016286">
    <property type="term" value="F:small conductance calcium-activated potassium channel activity"/>
    <property type="evidence" value="ECO:0007669"/>
    <property type="project" value="InterPro"/>
</dbReference>
<feature type="transmembrane region" description="Helical" evidence="3">
    <location>
        <begin position="222"/>
        <end position="247"/>
    </location>
</feature>
<name>A0A078B2X2_STYLE</name>
<keyword evidence="5" id="KW-0406">Ion transport</keyword>
<evidence type="ECO:0000256" key="1">
    <source>
        <dbReference type="SAM" id="Coils"/>
    </source>
</evidence>
<dbReference type="AlphaFoldDB" id="A0A078B2X2"/>
<accession>A0A078B2X2</accession>
<keyword evidence="5" id="KW-0407">Ion channel</keyword>
<feature type="transmembrane region" description="Helical" evidence="3">
    <location>
        <begin position="277"/>
        <end position="298"/>
    </location>
</feature>
<feature type="transmembrane region" description="Helical" evidence="3">
    <location>
        <begin position="310"/>
        <end position="329"/>
    </location>
</feature>
<keyword evidence="3" id="KW-0812">Transmembrane</keyword>
<organism evidence="5 6">
    <name type="scientific">Stylonychia lemnae</name>
    <name type="common">Ciliate</name>
    <dbReference type="NCBI Taxonomy" id="5949"/>
    <lineage>
        <taxon>Eukaryota</taxon>
        <taxon>Sar</taxon>
        <taxon>Alveolata</taxon>
        <taxon>Ciliophora</taxon>
        <taxon>Intramacronucleata</taxon>
        <taxon>Spirotrichea</taxon>
        <taxon>Stichotrichia</taxon>
        <taxon>Sporadotrichida</taxon>
        <taxon>Oxytrichidae</taxon>
        <taxon>Stylonychinae</taxon>
        <taxon>Stylonychia</taxon>
    </lineage>
</organism>
<feature type="region of interest" description="Disordered" evidence="2">
    <location>
        <begin position="33"/>
        <end position="60"/>
    </location>
</feature>
<feature type="transmembrane region" description="Helical" evidence="3">
    <location>
        <begin position="341"/>
        <end position="361"/>
    </location>
</feature>
<sequence>MNPPYPLQSLSKYSAIIIEFQRKYYQRENMSFENEMDSESEREPQHSINSSQLKEDDDKLDNELQQSGNEFIIKEDGFEDIKKSSTLFNQVRVSEFISLYFSMTAVALSVIAYEKDYYNLLNDMPNDHIDSINVSIIMWVAFVFNIMLFISIILRHYIYFKWLHSKKMVTQYDTLRNTGQWKIIVKEILVCMIMPYPFLNTLTYTETWVKGDTYVIKFKWNYILFSFMTFTRIYQIIKCTLLMTYWLSPRAQRVCHMSGCKADYMFAVKSLMKAQPYTVLVISLIVSVGQMGYCLRIFERPLSKPSGQDFGLMSNTIWNVLVTMTTVGYGDYFPKTNMGRIIGLIIAFWGVFIVSLFVVSLSNMFEFDGGELKAFTLNERLQAKEDLRVEASNVLSSAYRQRQVIQKNPNDRAQILSAFRNFRKYMVRFQSIARQIRAFSQHESEVKVLGKEIEELMENIMKLQEDQKELQELFKSFKKKTENMTFRSIQSSQ</sequence>
<dbReference type="InterPro" id="IPR015449">
    <property type="entry name" value="K_chnl_Ca-activ_SK"/>
</dbReference>
<dbReference type="PANTHER" id="PTHR10153">
    <property type="entry name" value="SMALL CONDUCTANCE CALCIUM-ACTIVATED POTASSIUM CHANNEL"/>
    <property type="match status" value="1"/>
</dbReference>
<evidence type="ECO:0000256" key="3">
    <source>
        <dbReference type="SAM" id="Phobius"/>
    </source>
</evidence>
<keyword evidence="1" id="KW-0175">Coiled coil</keyword>
<proteinExistence type="predicted"/>
<reference evidence="5 6" key="1">
    <citation type="submission" date="2014-06" db="EMBL/GenBank/DDBJ databases">
        <authorList>
            <person name="Swart Estienne"/>
        </authorList>
    </citation>
    <scope>NUCLEOTIDE SEQUENCE [LARGE SCALE GENOMIC DNA]</scope>
    <source>
        <strain evidence="5 6">130c</strain>
    </source>
</reference>
<keyword evidence="3" id="KW-1133">Transmembrane helix</keyword>
<keyword evidence="3" id="KW-0472">Membrane</keyword>
<feature type="transmembrane region" description="Helical" evidence="3">
    <location>
        <begin position="93"/>
        <end position="112"/>
    </location>
</feature>
<dbReference type="InParanoid" id="A0A078B2X2"/>
<feature type="domain" description="Potassium channel" evidence="4">
    <location>
        <begin position="314"/>
        <end position="365"/>
    </location>
</feature>
<feature type="coiled-coil region" evidence="1">
    <location>
        <begin position="439"/>
        <end position="483"/>
    </location>
</feature>
<dbReference type="Pfam" id="PF07885">
    <property type="entry name" value="Ion_trans_2"/>
    <property type="match status" value="1"/>
</dbReference>
<dbReference type="OMA" id="TRQYVNI"/>
<protein>
    <submittedName>
        <fullName evidence="5">Small-conductance calcium-activated potassium channel protein</fullName>
    </submittedName>
</protein>
<evidence type="ECO:0000256" key="2">
    <source>
        <dbReference type="SAM" id="MobiDB-lite"/>
    </source>
</evidence>
<evidence type="ECO:0000313" key="5">
    <source>
        <dbReference type="EMBL" id="CDW88591.1"/>
    </source>
</evidence>
<dbReference type="PRINTS" id="PR00169">
    <property type="entry name" value="KCHANNEL"/>
</dbReference>
<dbReference type="InterPro" id="IPR013099">
    <property type="entry name" value="K_chnl_dom"/>
</dbReference>
<feature type="transmembrane region" description="Helical" evidence="3">
    <location>
        <begin position="132"/>
        <end position="158"/>
    </location>
</feature>
<dbReference type="Proteomes" id="UP000039865">
    <property type="component" value="Unassembled WGS sequence"/>
</dbReference>
<evidence type="ECO:0000259" key="4">
    <source>
        <dbReference type="Pfam" id="PF07885"/>
    </source>
</evidence>
<evidence type="ECO:0000313" key="6">
    <source>
        <dbReference type="Proteomes" id="UP000039865"/>
    </source>
</evidence>
<dbReference type="SUPFAM" id="SSF81324">
    <property type="entry name" value="Voltage-gated potassium channels"/>
    <property type="match status" value="1"/>
</dbReference>
<dbReference type="EMBL" id="CCKQ01016725">
    <property type="protein sequence ID" value="CDW88591.1"/>
    <property type="molecule type" value="Genomic_DNA"/>
</dbReference>
<gene>
    <name evidence="5" type="primary">Contig15080.g16070</name>
    <name evidence="5" type="ORF">STYLEM_17713</name>
</gene>
<dbReference type="GO" id="GO:0016020">
    <property type="term" value="C:membrane"/>
    <property type="evidence" value="ECO:0007669"/>
    <property type="project" value="InterPro"/>
</dbReference>